<evidence type="ECO:0000259" key="1">
    <source>
        <dbReference type="Pfam" id="PF04480"/>
    </source>
</evidence>
<proteinExistence type="predicted"/>
<dbReference type="InterPro" id="IPR011335">
    <property type="entry name" value="Restrct_endonuc-II-like"/>
</dbReference>
<evidence type="ECO:0000313" key="3">
    <source>
        <dbReference type="Proteomes" id="UP000186777"/>
    </source>
</evidence>
<dbReference type="PANTHER" id="PTHR38590">
    <property type="entry name" value="BLL0828 PROTEIN"/>
    <property type="match status" value="1"/>
</dbReference>
<dbReference type="InterPro" id="IPR047216">
    <property type="entry name" value="Endonuclease_DUF559_bact"/>
</dbReference>
<dbReference type="PANTHER" id="PTHR38590:SF1">
    <property type="entry name" value="BLL0828 PROTEIN"/>
    <property type="match status" value="1"/>
</dbReference>
<dbReference type="SUPFAM" id="SSF52980">
    <property type="entry name" value="Restriction endonuclease-like"/>
    <property type="match status" value="1"/>
</dbReference>
<dbReference type="STRING" id="626940.BHW43_10525"/>
<dbReference type="Proteomes" id="UP000186777">
    <property type="component" value="Unassembled WGS sequence"/>
</dbReference>
<evidence type="ECO:0000313" key="2">
    <source>
        <dbReference type="EMBL" id="OLA36222.1"/>
    </source>
</evidence>
<gene>
    <name evidence="2" type="ORF">BHW43_10525</name>
</gene>
<dbReference type="Gene3D" id="3.40.960.10">
    <property type="entry name" value="VSR Endonuclease"/>
    <property type="match status" value="1"/>
</dbReference>
<dbReference type="Pfam" id="PF04480">
    <property type="entry name" value="DUF559"/>
    <property type="match status" value="1"/>
</dbReference>
<name>A0A1Q6R1G6_9FIRM</name>
<protein>
    <recommendedName>
        <fullName evidence="1">DUF559 domain-containing protein</fullName>
    </recommendedName>
</protein>
<accession>A0A1Q6R1G6</accession>
<reference evidence="2 3" key="1">
    <citation type="journal article" date="2016" name="Nat. Biotechnol.">
        <title>Measurement of bacterial replication rates in microbial communities.</title>
        <authorList>
            <person name="Brown C.T."/>
            <person name="Olm M.R."/>
            <person name="Thomas B.C."/>
            <person name="Banfield J.F."/>
        </authorList>
    </citation>
    <scope>NUCLEOTIDE SEQUENCE [LARGE SCALE GENOMIC DNA]</scope>
    <source>
        <strain evidence="2">46_33</strain>
    </source>
</reference>
<feature type="domain" description="DUF559" evidence="1">
    <location>
        <begin position="10"/>
        <end position="115"/>
    </location>
</feature>
<comment type="caution">
    <text evidence="2">The sequence shown here is derived from an EMBL/GenBank/DDBJ whole genome shotgun (WGS) entry which is preliminary data.</text>
</comment>
<dbReference type="InterPro" id="IPR007569">
    <property type="entry name" value="DUF559"/>
</dbReference>
<dbReference type="CDD" id="cd01038">
    <property type="entry name" value="Endonuclease_DUF559"/>
    <property type="match status" value="1"/>
</dbReference>
<sequence length="124" mass="14824">MFNNLSDRATKNFAKKLRRAMTKQEKHLWYDFLQKHRCKWYKQKPIGKYIADFYCGHVKLIVELDGSQHYEDKHAKYDERRTAYFNDLGITVIRFPNNAIDKNFNSVCDEIEKVVSALELIMKT</sequence>
<organism evidence="2 3">
    <name type="scientific">Phascolarctobacterium succinatutens</name>
    <dbReference type="NCBI Taxonomy" id="626940"/>
    <lineage>
        <taxon>Bacteria</taxon>
        <taxon>Bacillati</taxon>
        <taxon>Bacillota</taxon>
        <taxon>Negativicutes</taxon>
        <taxon>Acidaminococcales</taxon>
        <taxon>Acidaminococcaceae</taxon>
        <taxon>Phascolarctobacterium</taxon>
    </lineage>
</organism>
<dbReference type="RefSeq" id="WP_293808246.1">
    <property type="nucleotide sequence ID" value="NZ_CAUBWA010000060.1"/>
</dbReference>
<dbReference type="AlphaFoldDB" id="A0A1Q6R1G6"/>
<dbReference type="EMBL" id="MNTG01000047">
    <property type="protein sequence ID" value="OLA36222.1"/>
    <property type="molecule type" value="Genomic_DNA"/>
</dbReference>